<evidence type="ECO:0000256" key="1">
    <source>
        <dbReference type="SAM" id="MobiDB-lite"/>
    </source>
</evidence>
<dbReference type="AlphaFoldDB" id="G2X3L4"/>
<evidence type="ECO:0000313" key="3">
    <source>
        <dbReference type="Proteomes" id="UP000001611"/>
    </source>
</evidence>
<feature type="compositionally biased region" description="Low complexity" evidence="1">
    <location>
        <begin position="68"/>
        <end position="80"/>
    </location>
</feature>
<keyword evidence="3" id="KW-1185">Reference proteome</keyword>
<dbReference type="InParanoid" id="G2X3L4"/>
<sequence length="118" mass="12922">MVKTTGVPSGRISPSSEISRQNAVRAPRTKVLAARGEFAPSPGLHGRFVYETAQPRVLRMRDEATRTSSYSSMPSGPASSERVSEDMPSRNHTPHPPFPSTPPRRHGLHSTPQDNTHL</sequence>
<dbReference type="KEGG" id="vda:VDAG_04601"/>
<feature type="region of interest" description="Disordered" evidence="1">
    <location>
        <begin position="59"/>
        <end position="118"/>
    </location>
</feature>
<organism evidence="2 3">
    <name type="scientific">Verticillium dahliae (strain VdLs.17 / ATCC MYA-4575 / FGSC 10137)</name>
    <name type="common">Verticillium wilt</name>
    <dbReference type="NCBI Taxonomy" id="498257"/>
    <lineage>
        <taxon>Eukaryota</taxon>
        <taxon>Fungi</taxon>
        <taxon>Dikarya</taxon>
        <taxon>Ascomycota</taxon>
        <taxon>Pezizomycotina</taxon>
        <taxon>Sordariomycetes</taxon>
        <taxon>Hypocreomycetidae</taxon>
        <taxon>Glomerellales</taxon>
        <taxon>Plectosphaerellaceae</taxon>
        <taxon>Verticillium</taxon>
    </lineage>
</organism>
<feature type="compositionally biased region" description="Polar residues" evidence="1">
    <location>
        <begin position="12"/>
        <end position="22"/>
    </location>
</feature>
<protein>
    <submittedName>
        <fullName evidence="2">Uncharacterized protein</fullName>
    </submittedName>
</protein>
<gene>
    <name evidence="2" type="ORF">VDAG_04601</name>
</gene>
<dbReference type="HOGENOM" id="CLU_2074957_0_0_1"/>
<dbReference type="RefSeq" id="XP_009652500.1">
    <property type="nucleotide sequence ID" value="XM_009654205.1"/>
</dbReference>
<accession>G2X3L4</accession>
<reference evidence="2 3" key="1">
    <citation type="submission" date="2008-03" db="EMBL/GenBank/DDBJ databases">
        <title>The Genome Sequence of Verticillium dahliae VdLs.17.</title>
        <authorList>
            <consortium name="The Broad Institute Genome Sequencing Platform"/>
            <person name="Ma L.-J.J."/>
            <person name="Klosterman S.J."/>
            <person name="Subbarao K."/>
            <person name="Dobinson K."/>
            <person name="Veronese P."/>
            <person name="Kang S."/>
            <person name="Gold S.E."/>
            <person name="Young S."/>
            <person name="Jaffe D."/>
            <person name="Gnerre S."/>
            <person name="Berlin A."/>
            <person name="Heiman D."/>
            <person name="Hepburn T."/>
            <person name="Sykes S."/>
            <person name="Alvarado L."/>
            <person name="Kodira C.D."/>
            <person name="Lander E."/>
            <person name="Galagan J."/>
            <person name="Nusbaum C."/>
            <person name="Birren B."/>
        </authorList>
    </citation>
    <scope>NUCLEOTIDE SEQUENCE [LARGE SCALE GENOMIC DNA]</scope>
    <source>
        <strain evidence="3">VdLs.17 / ATCC MYA-4575 / FGSC 10137</strain>
    </source>
</reference>
<dbReference type="GeneID" id="20706064"/>
<evidence type="ECO:0000313" key="2">
    <source>
        <dbReference type="EMBL" id="EGY23163.1"/>
    </source>
</evidence>
<name>G2X3L4_VERDV</name>
<proteinExistence type="predicted"/>
<dbReference type="Proteomes" id="UP000001611">
    <property type="component" value="Chromosome 3"/>
</dbReference>
<feature type="region of interest" description="Disordered" evidence="1">
    <location>
        <begin position="1"/>
        <end position="26"/>
    </location>
</feature>
<dbReference type="EMBL" id="DS572702">
    <property type="protein sequence ID" value="EGY23163.1"/>
    <property type="molecule type" value="Genomic_DNA"/>
</dbReference>